<gene>
    <name evidence="4" type="ORF">BDZ94DRAFT_1217283</name>
</gene>
<evidence type="ECO:0000313" key="5">
    <source>
        <dbReference type="Proteomes" id="UP000807353"/>
    </source>
</evidence>
<feature type="transmembrane region" description="Helical" evidence="2">
    <location>
        <begin position="317"/>
        <end position="340"/>
    </location>
</feature>
<feature type="transmembrane region" description="Helical" evidence="2">
    <location>
        <begin position="40"/>
        <end position="66"/>
    </location>
</feature>
<keyword evidence="2" id="KW-0472">Membrane</keyword>
<dbReference type="InterPro" id="IPR053001">
    <property type="entry name" value="MNNG_permease-like"/>
</dbReference>
<dbReference type="InterPro" id="IPR022703">
    <property type="entry name" value="DUF3533"/>
</dbReference>
<keyword evidence="2" id="KW-1133">Transmembrane helix</keyword>
<feature type="transmembrane region" description="Helical" evidence="2">
    <location>
        <begin position="284"/>
        <end position="305"/>
    </location>
</feature>
<dbReference type="Proteomes" id="UP000807353">
    <property type="component" value="Unassembled WGS sequence"/>
</dbReference>
<sequence>MPVPHDERRRSSPATSITVPPPPLFTQSFFARENASARVLYLRTLVGGCFAIVIIIFAIFSIYWGALWKTPVRNLNGWIVDFDNALIGTTVKEALMMPSPQSKVTWKVVPMDQFPGGVPDVERAVKEEKTWLVLAVNQNATARLTASYANPDRAYNGSSAVTVYAAEARNENAFRVLIRPSVQTQLAAVGMQFAEKSVGSLLTNSTGTSAASVTSILATSPQTVLAPLGFTMVNILPFDKPVASAVTFVGLIYQLILTFFVVMMSSAARDASGFGKSLSLGSLVVVRLLSAFVAYFFLALFYTLLSVAFQLDFTRQFGHAGIVVFWMLNWVGMLSVGLALESLITLLTIRFIPFFLLSWIIVNVGVCIFPIEVMPAIFRYGYATPFYNISRAVRCIVFGTKNDVGKNFGILIVWVAISCITLPLFQWIVRRQDIRAAQSEGTDRGSEGRVIDISAGAGTGGVKGESAGVPEKGGKGVYAAAGDVHHASGDLDMDMDVGLNLSLGVEVRKLGLRTAGAGEGGEEGVILVGSRSRSLSGSGSESRTPRRGGEEV</sequence>
<dbReference type="PANTHER" id="PTHR34814:SF1">
    <property type="entry name" value="NITROSOGUANIDINE RESISTANCE PROTEIN SNG1"/>
    <property type="match status" value="1"/>
</dbReference>
<organism evidence="4 5">
    <name type="scientific">Collybia nuda</name>
    <dbReference type="NCBI Taxonomy" id="64659"/>
    <lineage>
        <taxon>Eukaryota</taxon>
        <taxon>Fungi</taxon>
        <taxon>Dikarya</taxon>
        <taxon>Basidiomycota</taxon>
        <taxon>Agaricomycotina</taxon>
        <taxon>Agaricomycetes</taxon>
        <taxon>Agaricomycetidae</taxon>
        <taxon>Agaricales</taxon>
        <taxon>Tricholomatineae</taxon>
        <taxon>Clitocybaceae</taxon>
        <taxon>Collybia</taxon>
    </lineage>
</organism>
<dbReference type="EMBL" id="MU150258">
    <property type="protein sequence ID" value="KAF9463855.1"/>
    <property type="molecule type" value="Genomic_DNA"/>
</dbReference>
<reference evidence="4" key="1">
    <citation type="submission" date="2020-11" db="EMBL/GenBank/DDBJ databases">
        <authorList>
            <consortium name="DOE Joint Genome Institute"/>
            <person name="Ahrendt S."/>
            <person name="Riley R."/>
            <person name="Andreopoulos W."/>
            <person name="Labutti K."/>
            <person name="Pangilinan J."/>
            <person name="Ruiz-Duenas F.J."/>
            <person name="Barrasa J.M."/>
            <person name="Sanchez-Garcia M."/>
            <person name="Camarero S."/>
            <person name="Miyauchi S."/>
            <person name="Serrano A."/>
            <person name="Linde D."/>
            <person name="Babiker R."/>
            <person name="Drula E."/>
            <person name="Ayuso-Fernandez I."/>
            <person name="Pacheco R."/>
            <person name="Padilla G."/>
            <person name="Ferreira P."/>
            <person name="Barriuso J."/>
            <person name="Kellner H."/>
            <person name="Castanera R."/>
            <person name="Alfaro M."/>
            <person name="Ramirez L."/>
            <person name="Pisabarro A.G."/>
            <person name="Kuo A."/>
            <person name="Tritt A."/>
            <person name="Lipzen A."/>
            <person name="He G."/>
            <person name="Yan M."/>
            <person name="Ng V."/>
            <person name="Cullen D."/>
            <person name="Martin F."/>
            <person name="Rosso M.-N."/>
            <person name="Henrissat B."/>
            <person name="Hibbett D."/>
            <person name="Martinez A.T."/>
            <person name="Grigoriev I.V."/>
        </authorList>
    </citation>
    <scope>NUCLEOTIDE SEQUENCE</scope>
    <source>
        <strain evidence="4">CBS 247.69</strain>
    </source>
</reference>
<evidence type="ECO:0000256" key="2">
    <source>
        <dbReference type="SAM" id="Phobius"/>
    </source>
</evidence>
<keyword evidence="2" id="KW-0812">Transmembrane</keyword>
<feature type="region of interest" description="Disordered" evidence="1">
    <location>
        <begin position="518"/>
        <end position="552"/>
    </location>
</feature>
<name>A0A9P6CJ12_9AGAR</name>
<accession>A0A9P6CJ12</accession>
<feature type="compositionally biased region" description="Low complexity" evidence="1">
    <location>
        <begin position="529"/>
        <end position="542"/>
    </location>
</feature>
<dbReference type="Pfam" id="PF12051">
    <property type="entry name" value="DUF3533"/>
    <property type="match status" value="1"/>
</dbReference>
<evidence type="ECO:0000259" key="3">
    <source>
        <dbReference type="Pfam" id="PF12051"/>
    </source>
</evidence>
<keyword evidence="5" id="KW-1185">Reference proteome</keyword>
<comment type="caution">
    <text evidence="4">The sequence shown here is derived from an EMBL/GenBank/DDBJ whole genome shotgun (WGS) entry which is preliminary data.</text>
</comment>
<feature type="compositionally biased region" description="Basic and acidic residues" evidence="1">
    <location>
        <begin position="543"/>
        <end position="552"/>
    </location>
</feature>
<dbReference type="OrthoDB" id="2140105at2759"/>
<dbReference type="PANTHER" id="PTHR34814">
    <property type="entry name" value="NITROSOGUANIDINE RESISTANCE PROTEIN SNG1"/>
    <property type="match status" value="1"/>
</dbReference>
<dbReference type="AlphaFoldDB" id="A0A9P6CJ12"/>
<feature type="transmembrane region" description="Helical" evidence="2">
    <location>
        <begin position="242"/>
        <end position="263"/>
    </location>
</feature>
<proteinExistence type="predicted"/>
<dbReference type="GO" id="GO:0016020">
    <property type="term" value="C:membrane"/>
    <property type="evidence" value="ECO:0007669"/>
    <property type="project" value="TreeGrafter"/>
</dbReference>
<feature type="domain" description="DUF3533" evidence="3">
    <location>
        <begin position="50"/>
        <end position="419"/>
    </location>
</feature>
<evidence type="ECO:0000313" key="4">
    <source>
        <dbReference type="EMBL" id="KAF9463855.1"/>
    </source>
</evidence>
<feature type="transmembrane region" description="Helical" evidence="2">
    <location>
        <begin position="352"/>
        <end position="371"/>
    </location>
</feature>
<protein>
    <recommendedName>
        <fullName evidence="3">DUF3533 domain-containing protein</fullName>
    </recommendedName>
</protein>
<feature type="transmembrane region" description="Helical" evidence="2">
    <location>
        <begin position="408"/>
        <end position="429"/>
    </location>
</feature>
<evidence type="ECO:0000256" key="1">
    <source>
        <dbReference type="SAM" id="MobiDB-lite"/>
    </source>
</evidence>